<protein>
    <recommendedName>
        <fullName evidence="3">Transposase</fullName>
    </recommendedName>
</protein>
<comment type="caution">
    <text evidence="1">The sequence shown here is derived from an EMBL/GenBank/DDBJ whole genome shotgun (WGS) entry which is preliminary data.</text>
</comment>
<evidence type="ECO:0008006" key="3">
    <source>
        <dbReference type="Google" id="ProtNLM"/>
    </source>
</evidence>
<evidence type="ECO:0000313" key="2">
    <source>
        <dbReference type="Proteomes" id="UP000825388"/>
    </source>
</evidence>
<dbReference type="AlphaFoldDB" id="A0AAW4RNM0"/>
<evidence type="ECO:0000313" key="1">
    <source>
        <dbReference type="EMBL" id="MBZ3924852.1"/>
    </source>
</evidence>
<proteinExistence type="predicted"/>
<gene>
    <name evidence="1" type="ORF">Xseb_12860</name>
</gene>
<accession>A0AAW4RNM0</accession>
<dbReference type="Proteomes" id="UP000825388">
    <property type="component" value="Unassembled WGS sequence"/>
</dbReference>
<organism evidence="1 2">
    <name type="scientific">Xanthomonas citri pv. sesbaniae</name>
    <dbReference type="NCBI Taxonomy" id="473425"/>
    <lineage>
        <taxon>Bacteria</taxon>
        <taxon>Pseudomonadati</taxon>
        <taxon>Pseudomonadota</taxon>
        <taxon>Gammaproteobacteria</taxon>
        <taxon>Lysobacterales</taxon>
        <taxon>Lysobacteraceae</taxon>
        <taxon>Xanthomonas</taxon>
    </lineage>
</organism>
<sequence length="64" mass="7784">MKISLSMMVRRWLRRLRQWTQLQCANRTHHPVSVKTADRDRLETEQGLHALALYTLWRWSTGHR</sequence>
<reference evidence="1" key="1">
    <citation type="submission" date="2015-12" db="EMBL/GenBank/DDBJ databases">
        <authorList>
            <person name="Bansal K."/>
            <person name="Midha S."/>
            <person name="Patil P.B."/>
        </authorList>
    </citation>
    <scope>NUCLEOTIDE SEQUENCE</scope>
    <source>
        <strain evidence="1">LMG867</strain>
    </source>
</reference>
<name>A0AAW4RNM0_XANCI</name>
<dbReference type="EMBL" id="LOKL01000115">
    <property type="protein sequence ID" value="MBZ3924852.1"/>
    <property type="molecule type" value="Genomic_DNA"/>
</dbReference>